<reference evidence="9" key="1">
    <citation type="journal article" date="2021" name="IMA Fungus">
        <title>Genomic characterization of three marine fungi, including Emericellopsis atlantica sp. nov. with signatures of a generalist lifestyle and marine biomass degradation.</title>
        <authorList>
            <person name="Hagestad O.C."/>
            <person name="Hou L."/>
            <person name="Andersen J.H."/>
            <person name="Hansen E.H."/>
            <person name="Altermark B."/>
            <person name="Li C."/>
            <person name="Kuhnert E."/>
            <person name="Cox R.J."/>
            <person name="Crous P.W."/>
            <person name="Spatafora J.W."/>
            <person name="Lail K."/>
            <person name="Amirebrahimi M."/>
            <person name="Lipzen A."/>
            <person name="Pangilinan J."/>
            <person name="Andreopoulos W."/>
            <person name="Hayes R.D."/>
            <person name="Ng V."/>
            <person name="Grigoriev I.V."/>
            <person name="Jackson S.A."/>
            <person name="Sutton T.D.S."/>
            <person name="Dobson A.D.W."/>
            <person name="Rama T."/>
        </authorList>
    </citation>
    <scope>NUCLEOTIDE SEQUENCE</scope>
    <source>
        <strain evidence="9">TRa3180A</strain>
    </source>
</reference>
<evidence type="ECO:0000256" key="7">
    <source>
        <dbReference type="SAM" id="Phobius"/>
    </source>
</evidence>
<evidence type="ECO:0000313" key="9">
    <source>
        <dbReference type="EMBL" id="KAG9248447.1"/>
    </source>
</evidence>
<organism evidence="9 10">
    <name type="scientific">Calycina marina</name>
    <dbReference type="NCBI Taxonomy" id="1763456"/>
    <lineage>
        <taxon>Eukaryota</taxon>
        <taxon>Fungi</taxon>
        <taxon>Dikarya</taxon>
        <taxon>Ascomycota</taxon>
        <taxon>Pezizomycotina</taxon>
        <taxon>Leotiomycetes</taxon>
        <taxon>Helotiales</taxon>
        <taxon>Pezizellaceae</taxon>
        <taxon>Calycina</taxon>
    </lineage>
</organism>
<keyword evidence="4 7" id="KW-1133">Transmembrane helix</keyword>
<dbReference type="GO" id="GO:0006879">
    <property type="term" value="P:intracellular iron ion homeostasis"/>
    <property type="evidence" value="ECO:0007669"/>
    <property type="project" value="TreeGrafter"/>
</dbReference>
<evidence type="ECO:0000256" key="3">
    <source>
        <dbReference type="ARBA" id="ARBA00022692"/>
    </source>
</evidence>
<keyword evidence="3 7" id="KW-0812">Transmembrane</keyword>
<keyword evidence="2" id="KW-0813">Transport</keyword>
<dbReference type="AlphaFoldDB" id="A0A9P7ZB54"/>
<dbReference type="InterPro" id="IPR039261">
    <property type="entry name" value="FNR_nucleotide-bd"/>
</dbReference>
<keyword evidence="6 7" id="KW-0472">Membrane</keyword>
<feature type="transmembrane region" description="Helical" evidence="7">
    <location>
        <begin position="91"/>
        <end position="116"/>
    </location>
</feature>
<keyword evidence="5" id="KW-0406">Ion transport</keyword>
<dbReference type="InterPro" id="IPR017927">
    <property type="entry name" value="FAD-bd_FR_type"/>
</dbReference>
<evidence type="ECO:0000259" key="8">
    <source>
        <dbReference type="PROSITE" id="PS51384"/>
    </source>
</evidence>
<dbReference type="EMBL" id="MU253749">
    <property type="protein sequence ID" value="KAG9248447.1"/>
    <property type="molecule type" value="Genomic_DNA"/>
</dbReference>
<feature type="transmembrane region" description="Helical" evidence="7">
    <location>
        <begin position="6"/>
        <end position="27"/>
    </location>
</feature>
<evidence type="ECO:0000313" key="10">
    <source>
        <dbReference type="Proteomes" id="UP000887226"/>
    </source>
</evidence>
<dbReference type="GO" id="GO:0005886">
    <property type="term" value="C:plasma membrane"/>
    <property type="evidence" value="ECO:0007669"/>
    <property type="project" value="TreeGrafter"/>
</dbReference>
<evidence type="ECO:0000256" key="4">
    <source>
        <dbReference type="ARBA" id="ARBA00022989"/>
    </source>
</evidence>
<dbReference type="PANTHER" id="PTHR32361:SF26">
    <property type="entry name" value="FAD-BINDING 8 DOMAIN-CONTAINING PROTEIN-RELATED"/>
    <property type="match status" value="1"/>
</dbReference>
<dbReference type="InterPro" id="IPR051410">
    <property type="entry name" value="Ferric/Cupric_Reductase"/>
</dbReference>
<keyword evidence="10" id="KW-1185">Reference proteome</keyword>
<proteinExistence type="predicted"/>
<feature type="domain" description="FAD-binding FR-type" evidence="8">
    <location>
        <begin position="180"/>
        <end position="306"/>
    </location>
</feature>
<dbReference type="Pfam" id="PF01794">
    <property type="entry name" value="Ferric_reduct"/>
    <property type="match status" value="1"/>
</dbReference>
<dbReference type="GO" id="GO:0015677">
    <property type="term" value="P:copper ion import"/>
    <property type="evidence" value="ECO:0007669"/>
    <property type="project" value="TreeGrafter"/>
</dbReference>
<dbReference type="CDD" id="cd06186">
    <property type="entry name" value="NOX_Duox_like_FAD_NADP"/>
    <property type="match status" value="1"/>
</dbReference>
<comment type="subcellular location">
    <subcellularLocation>
        <location evidence="1">Membrane</location>
        <topology evidence="1">Multi-pass membrane protein</topology>
    </subcellularLocation>
</comment>
<dbReference type="InterPro" id="IPR013130">
    <property type="entry name" value="Fe3_Rdtase_TM_dom"/>
</dbReference>
<dbReference type="GO" id="GO:0000293">
    <property type="term" value="F:ferric-chelate reductase activity"/>
    <property type="evidence" value="ECO:0007669"/>
    <property type="project" value="TreeGrafter"/>
</dbReference>
<dbReference type="Gene3D" id="3.40.50.80">
    <property type="entry name" value="Nucleotide-binding domain of ferredoxin-NADP reductase (FNR) module"/>
    <property type="match status" value="1"/>
</dbReference>
<accession>A0A9P7ZB54</accession>
<name>A0A9P7ZB54_9HELO</name>
<feature type="transmembrane region" description="Helical" evidence="7">
    <location>
        <begin position="158"/>
        <end position="178"/>
    </location>
</feature>
<comment type="caution">
    <text evidence="9">The sequence shown here is derived from an EMBL/GenBank/DDBJ whole genome shotgun (WGS) entry which is preliminary data.</text>
</comment>
<dbReference type="Proteomes" id="UP000887226">
    <property type="component" value="Unassembled WGS sequence"/>
</dbReference>
<feature type="transmembrane region" description="Helical" evidence="7">
    <location>
        <begin position="128"/>
        <end position="146"/>
    </location>
</feature>
<sequence length="354" mass="39546">MDTSTIYAIVVGGSFCLLLLMNGFPLFARLIRYLAPLVSQHLVYCNVLNRHRLLGPWTRAGVMMQLIYFAGNACCLRFWDTTASQAGLRAGTLAVINMIPLFAIPYLGSLAHLLGVTLGTTRQIHRSAGVMAAVLTMFHVLIMMASQSSFPLSQPKNMFAVIGASSVSFIVLLSVSLFRRPSYETYLRTHQALAALAAYSIWQHLPSKKDFPARISVRIRIQLQKPLDIKAGQAINLWIPSVSFWSFLQSHPFVVISWANKPQDHINLFIGARRSLTRELLYHAKSEHTMNPWVLFSGPYGKSVPMENCENILMVASDFGIAAHLPYLKQLIHGYKARGLRSSYPSSMAGSRYR</sequence>
<feature type="transmembrane region" description="Helical" evidence="7">
    <location>
        <begin position="60"/>
        <end position="79"/>
    </location>
</feature>
<evidence type="ECO:0000256" key="6">
    <source>
        <dbReference type="ARBA" id="ARBA00023136"/>
    </source>
</evidence>
<evidence type="ECO:0000256" key="2">
    <source>
        <dbReference type="ARBA" id="ARBA00022448"/>
    </source>
</evidence>
<dbReference type="PROSITE" id="PS51384">
    <property type="entry name" value="FAD_FR"/>
    <property type="match status" value="1"/>
</dbReference>
<evidence type="ECO:0000256" key="1">
    <source>
        <dbReference type="ARBA" id="ARBA00004141"/>
    </source>
</evidence>
<evidence type="ECO:0000256" key="5">
    <source>
        <dbReference type="ARBA" id="ARBA00023065"/>
    </source>
</evidence>
<protein>
    <submittedName>
        <fullName evidence="9">Metalloreductase</fullName>
    </submittedName>
</protein>
<dbReference type="InterPro" id="IPR013112">
    <property type="entry name" value="FAD-bd_8"/>
</dbReference>
<dbReference type="OrthoDB" id="4494341at2759"/>
<gene>
    <name evidence="9" type="ORF">BJ878DRAFT_549001</name>
</gene>
<dbReference type="GO" id="GO:0006826">
    <property type="term" value="P:iron ion transport"/>
    <property type="evidence" value="ECO:0007669"/>
    <property type="project" value="TreeGrafter"/>
</dbReference>
<dbReference type="PANTHER" id="PTHR32361">
    <property type="entry name" value="FERRIC/CUPRIC REDUCTASE TRANSMEMBRANE COMPONENT"/>
    <property type="match status" value="1"/>
</dbReference>
<dbReference type="Pfam" id="PF08022">
    <property type="entry name" value="FAD_binding_8"/>
    <property type="match status" value="1"/>
</dbReference>